<keyword evidence="1" id="KW-0479">Metal-binding</keyword>
<dbReference type="Pfam" id="PF00643">
    <property type="entry name" value="zf-B_box"/>
    <property type="match status" value="1"/>
</dbReference>
<dbReference type="AlphaFoldDB" id="A0A8B8MQT8"/>
<evidence type="ECO:0000256" key="1">
    <source>
        <dbReference type="PROSITE-ProRule" id="PRU00024"/>
    </source>
</evidence>
<dbReference type="InterPro" id="IPR006734">
    <property type="entry name" value="PLATZ"/>
</dbReference>
<organism evidence="4 5">
    <name type="scientific">Rhodamnia argentea</name>
    <dbReference type="NCBI Taxonomy" id="178133"/>
    <lineage>
        <taxon>Eukaryota</taxon>
        <taxon>Viridiplantae</taxon>
        <taxon>Streptophyta</taxon>
        <taxon>Embryophyta</taxon>
        <taxon>Tracheophyta</taxon>
        <taxon>Spermatophyta</taxon>
        <taxon>Magnoliopsida</taxon>
        <taxon>eudicotyledons</taxon>
        <taxon>Gunneridae</taxon>
        <taxon>Pentapetalae</taxon>
        <taxon>rosids</taxon>
        <taxon>malvids</taxon>
        <taxon>Myrtales</taxon>
        <taxon>Myrtaceae</taxon>
        <taxon>Myrtoideae</taxon>
        <taxon>Myrteae</taxon>
        <taxon>Australasian group</taxon>
        <taxon>Rhodamnia</taxon>
    </lineage>
</organism>
<dbReference type="Gene3D" id="3.30.160.60">
    <property type="entry name" value="Classic Zinc Finger"/>
    <property type="match status" value="1"/>
</dbReference>
<evidence type="ECO:0000259" key="3">
    <source>
        <dbReference type="PROSITE" id="PS50119"/>
    </source>
</evidence>
<dbReference type="KEGG" id="rarg:115726627"/>
<feature type="region of interest" description="Disordered" evidence="2">
    <location>
        <begin position="135"/>
        <end position="162"/>
    </location>
</feature>
<dbReference type="SUPFAM" id="SSF57845">
    <property type="entry name" value="B-box zinc-binding domain"/>
    <property type="match status" value="1"/>
</dbReference>
<reference evidence="5" key="1">
    <citation type="submission" date="2025-08" db="UniProtKB">
        <authorList>
            <consortium name="RefSeq"/>
        </authorList>
    </citation>
    <scope>IDENTIFICATION</scope>
    <source>
        <tissue evidence="5">Leaf</tissue>
    </source>
</reference>
<gene>
    <name evidence="5" type="primary">LOC115726627</name>
</gene>
<dbReference type="PANTHER" id="PTHR31065">
    <property type="entry name" value="PLATZ TRANSCRIPTION FACTOR FAMILY PROTEIN"/>
    <property type="match status" value="1"/>
</dbReference>
<evidence type="ECO:0000313" key="4">
    <source>
        <dbReference type="Proteomes" id="UP000827889"/>
    </source>
</evidence>
<dbReference type="GeneID" id="115726627"/>
<protein>
    <submittedName>
        <fullName evidence="5">Uncharacterized protein LOC115726627</fullName>
    </submittedName>
</protein>
<keyword evidence="1" id="KW-0862">Zinc</keyword>
<evidence type="ECO:0000313" key="5">
    <source>
        <dbReference type="RefSeq" id="XP_030512448.2"/>
    </source>
</evidence>
<dbReference type="PANTHER" id="PTHR31065:SF35">
    <property type="entry name" value="PLATZ TRANSCRIPTION FACTOR FAMILY PROTEIN"/>
    <property type="match status" value="1"/>
</dbReference>
<dbReference type="PROSITE" id="PS50119">
    <property type="entry name" value="ZF_BBOX"/>
    <property type="match status" value="1"/>
</dbReference>
<name>A0A8B8MQT8_9MYRT</name>
<keyword evidence="4" id="KW-1185">Reference proteome</keyword>
<feature type="domain" description="B box-type" evidence="3">
    <location>
        <begin position="4"/>
        <end position="46"/>
    </location>
</feature>
<keyword evidence="1" id="KW-0863">Zinc-finger</keyword>
<accession>A0A8B8MQT8</accession>
<dbReference type="GO" id="GO:0008270">
    <property type="term" value="F:zinc ion binding"/>
    <property type="evidence" value="ECO:0007669"/>
    <property type="project" value="UniProtKB-KW"/>
</dbReference>
<dbReference type="Proteomes" id="UP000827889">
    <property type="component" value="Chromosome 9"/>
</dbReference>
<evidence type="ECO:0000256" key="2">
    <source>
        <dbReference type="SAM" id="MobiDB-lite"/>
    </source>
</evidence>
<dbReference type="Pfam" id="PF04640">
    <property type="entry name" value="PLATZ"/>
    <property type="match status" value="1"/>
</dbReference>
<dbReference type="RefSeq" id="XP_030512448.2">
    <property type="nucleotide sequence ID" value="XM_030656588.2"/>
</dbReference>
<proteinExistence type="predicted"/>
<dbReference type="InterPro" id="IPR000315">
    <property type="entry name" value="Znf_B-box"/>
</dbReference>
<sequence>MSIQLYGLCETHSSEECNFYCRVCMFALCKECKKQHDIFEHEIIRAYKVNEVASFRLADLESLRDASDICPYKGNGRLVEVIYKRGDGIACCHGQGNVVECESCQYRLKSPSAKYCSIQCKVEAVMKMNESESVTNEAKRKVETISEESASDVKSFTKRPRE</sequence>